<reference evidence="1 2" key="1">
    <citation type="submission" date="2023-01" db="EMBL/GenBank/DDBJ databases">
        <title>Thalassococcus onchidii sp. nov., isolated from a marine invertebrate from the South China Sea.</title>
        <authorList>
            <person name="Xu S."/>
            <person name="Liu Z."/>
            <person name="Xu Y."/>
        </authorList>
    </citation>
    <scope>NUCLEOTIDE SEQUENCE [LARGE SCALE GENOMIC DNA]</scope>
    <source>
        <strain evidence="1 2">KCTC 32084</strain>
    </source>
</reference>
<dbReference type="CDD" id="cd00838">
    <property type="entry name" value="MPP_superfamily"/>
    <property type="match status" value="1"/>
</dbReference>
<keyword evidence="2" id="KW-1185">Reference proteome</keyword>
<dbReference type="EMBL" id="JAQIOY010000002">
    <property type="protein sequence ID" value="MDA7424215.1"/>
    <property type="molecule type" value="Genomic_DNA"/>
</dbReference>
<evidence type="ECO:0000313" key="1">
    <source>
        <dbReference type="EMBL" id="MDA7424215.1"/>
    </source>
</evidence>
<accession>A0ABT4XQK0</accession>
<organism evidence="1 2">
    <name type="scientific">Thalassococcus lentus</name>
    <dbReference type="NCBI Taxonomy" id="1210524"/>
    <lineage>
        <taxon>Bacteria</taxon>
        <taxon>Pseudomonadati</taxon>
        <taxon>Pseudomonadota</taxon>
        <taxon>Alphaproteobacteria</taxon>
        <taxon>Rhodobacterales</taxon>
        <taxon>Roseobacteraceae</taxon>
        <taxon>Thalassococcus</taxon>
    </lineage>
</organism>
<gene>
    <name evidence="1" type="ORF">PFY00_05720</name>
</gene>
<dbReference type="Gene3D" id="3.60.21.10">
    <property type="match status" value="1"/>
</dbReference>
<dbReference type="InterPro" id="IPR029052">
    <property type="entry name" value="Metallo-depent_PP-like"/>
</dbReference>
<proteinExistence type="predicted"/>
<name>A0ABT4XQK0_9RHOB</name>
<protein>
    <submittedName>
        <fullName evidence="1">Metallophosphoesterase family protein</fullName>
    </submittedName>
</protein>
<comment type="caution">
    <text evidence="1">The sequence shown here is derived from an EMBL/GenBank/DDBJ whole genome shotgun (WGS) entry which is preliminary data.</text>
</comment>
<dbReference type="RefSeq" id="WP_271431577.1">
    <property type="nucleotide sequence ID" value="NZ_JAQIOY010000002.1"/>
</dbReference>
<dbReference type="SUPFAM" id="SSF56300">
    <property type="entry name" value="Metallo-dependent phosphatases"/>
    <property type="match status" value="1"/>
</dbReference>
<dbReference type="Proteomes" id="UP001210720">
    <property type="component" value="Unassembled WGS sequence"/>
</dbReference>
<evidence type="ECO:0000313" key="2">
    <source>
        <dbReference type="Proteomes" id="UP001210720"/>
    </source>
</evidence>
<sequence length="262" mass="28303">MDLGSLEGPLLVFGGPYSNLQATQAVRAQADRLGIPPERCICTGDVVAYCGDAAATVAEIRDWGCLVIAGNCEKQLAAHALDCGCGFDEGTTCDLLSAGWYAHANAQVDGPMRDWMAGLPDWIVFEHAGQKCCVIHGGARDIARFLWPVTPDELLLDELSILPKGTTRVIAGHSGIAFQKSIGPADWLNAGVIGMPAHDGRTQTRFGLIHPDGRFEICLLDYPSDQAAMTMERVGLSQGYHTSLRTGWWPSEDVLPEELRRV</sequence>